<evidence type="ECO:0000313" key="4">
    <source>
        <dbReference type="EMBL" id="CUG03087.1"/>
    </source>
</evidence>
<dbReference type="PANTHER" id="PTHR19957:SF38">
    <property type="entry name" value="LD27581P"/>
    <property type="match status" value="1"/>
</dbReference>
<dbReference type="GO" id="GO:0000149">
    <property type="term" value="F:SNARE binding"/>
    <property type="evidence" value="ECO:0007669"/>
    <property type="project" value="TreeGrafter"/>
</dbReference>
<keyword evidence="5" id="KW-1185">Reference proteome</keyword>
<dbReference type="GO" id="GO:0012505">
    <property type="term" value="C:endomembrane system"/>
    <property type="evidence" value="ECO:0007669"/>
    <property type="project" value="TreeGrafter"/>
</dbReference>
<feature type="compositionally biased region" description="Gly residues" evidence="1">
    <location>
        <begin position="26"/>
        <end position="38"/>
    </location>
</feature>
<sequence length="174" mass="18803">MADYEEYNDEPRRPRPVPTKNKKSVGRGGGGGNGGNGGANPSPPAGGRGKAVPRARGGGGEQTMILQQVDLSELTTEEALQDEKRRAAREIEEGVRDIKDCYDEFSTLVTHQQEGIDRATKNVEVSVTNVQNGTEQLKQAGEYQKSSRKRMCCIVGILVVVIAVVVVVIVILKK</sequence>
<dbReference type="InterPro" id="IPR000727">
    <property type="entry name" value="T_SNARE_dom"/>
</dbReference>
<dbReference type="PANTHER" id="PTHR19957">
    <property type="entry name" value="SYNTAXIN"/>
    <property type="match status" value="1"/>
</dbReference>
<name>A0A0S4IZB3_BODSA</name>
<dbReference type="CDD" id="cd15840">
    <property type="entry name" value="SNARE_Qa"/>
    <property type="match status" value="1"/>
</dbReference>
<reference evidence="5" key="1">
    <citation type="submission" date="2015-09" db="EMBL/GenBank/DDBJ databases">
        <authorList>
            <consortium name="Pathogen Informatics"/>
        </authorList>
    </citation>
    <scope>NUCLEOTIDE SEQUENCE [LARGE SCALE GENOMIC DNA]</scope>
    <source>
        <strain evidence="5">Lake Konstanz</strain>
    </source>
</reference>
<dbReference type="GO" id="GO:0006886">
    <property type="term" value="P:intracellular protein transport"/>
    <property type="evidence" value="ECO:0007669"/>
    <property type="project" value="TreeGrafter"/>
</dbReference>
<dbReference type="GO" id="GO:0006906">
    <property type="term" value="P:vesicle fusion"/>
    <property type="evidence" value="ECO:0007669"/>
    <property type="project" value="TreeGrafter"/>
</dbReference>
<proteinExistence type="predicted"/>
<dbReference type="GO" id="GO:0005484">
    <property type="term" value="F:SNAP receptor activity"/>
    <property type="evidence" value="ECO:0007669"/>
    <property type="project" value="TreeGrafter"/>
</dbReference>
<dbReference type="OMA" id="EYNDEPR"/>
<dbReference type="VEuPathDB" id="TriTrypDB:BSAL_70020"/>
<evidence type="ECO:0000259" key="3">
    <source>
        <dbReference type="PROSITE" id="PS50192"/>
    </source>
</evidence>
<dbReference type="PROSITE" id="PS50192">
    <property type="entry name" value="T_SNARE"/>
    <property type="match status" value="1"/>
</dbReference>
<dbReference type="SUPFAM" id="SSF58038">
    <property type="entry name" value="SNARE fusion complex"/>
    <property type="match status" value="1"/>
</dbReference>
<dbReference type="Pfam" id="PF05739">
    <property type="entry name" value="SNARE"/>
    <property type="match status" value="1"/>
</dbReference>
<organism evidence="4 5">
    <name type="scientific">Bodo saltans</name>
    <name type="common">Flagellated protozoan</name>
    <dbReference type="NCBI Taxonomy" id="75058"/>
    <lineage>
        <taxon>Eukaryota</taxon>
        <taxon>Discoba</taxon>
        <taxon>Euglenozoa</taxon>
        <taxon>Kinetoplastea</taxon>
        <taxon>Metakinetoplastina</taxon>
        <taxon>Eubodonida</taxon>
        <taxon>Bodonidae</taxon>
        <taxon>Bodo</taxon>
    </lineage>
</organism>
<gene>
    <name evidence="4" type="ORF">BSAL_70020</name>
</gene>
<dbReference type="AlphaFoldDB" id="A0A0S4IZB3"/>
<dbReference type="GO" id="GO:0031201">
    <property type="term" value="C:SNARE complex"/>
    <property type="evidence" value="ECO:0007669"/>
    <property type="project" value="TreeGrafter"/>
</dbReference>
<dbReference type="GO" id="GO:0048278">
    <property type="term" value="P:vesicle docking"/>
    <property type="evidence" value="ECO:0007669"/>
    <property type="project" value="TreeGrafter"/>
</dbReference>
<dbReference type="Gene3D" id="1.20.5.110">
    <property type="match status" value="1"/>
</dbReference>
<dbReference type="SMART" id="SM00397">
    <property type="entry name" value="t_SNARE"/>
    <property type="match status" value="1"/>
</dbReference>
<protein>
    <submittedName>
        <fullName evidence="4">QA-SNARE, putative</fullName>
    </submittedName>
</protein>
<dbReference type="Proteomes" id="UP000051952">
    <property type="component" value="Unassembled WGS sequence"/>
</dbReference>
<evidence type="ECO:0000256" key="1">
    <source>
        <dbReference type="SAM" id="MobiDB-lite"/>
    </source>
</evidence>
<dbReference type="OrthoDB" id="251743at2759"/>
<feature type="domain" description="T-SNARE coiled-coil homology" evidence="3">
    <location>
        <begin position="78"/>
        <end position="140"/>
    </location>
</feature>
<feature type="region of interest" description="Disordered" evidence="1">
    <location>
        <begin position="1"/>
        <end position="58"/>
    </location>
</feature>
<keyword evidence="2" id="KW-1133">Transmembrane helix</keyword>
<keyword evidence="2" id="KW-0812">Transmembrane</keyword>
<dbReference type="EMBL" id="CYKH01000505">
    <property type="protein sequence ID" value="CUG03087.1"/>
    <property type="molecule type" value="Genomic_DNA"/>
</dbReference>
<dbReference type="InterPro" id="IPR045242">
    <property type="entry name" value="Syntaxin"/>
</dbReference>
<keyword evidence="2" id="KW-0472">Membrane</keyword>
<feature type="transmembrane region" description="Helical" evidence="2">
    <location>
        <begin position="151"/>
        <end position="172"/>
    </location>
</feature>
<accession>A0A0S4IZB3</accession>
<evidence type="ECO:0000256" key="2">
    <source>
        <dbReference type="SAM" id="Phobius"/>
    </source>
</evidence>
<evidence type="ECO:0000313" key="5">
    <source>
        <dbReference type="Proteomes" id="UP000051952"/>
    </source>
</evidence>